<dbReference type="Gene3D" id="2.40.30.170">
    <property type="match status" value="1"/>
</dbReference>
<evidence type="ECO:0000313" key="9">
    <source>
        <dbReference type="EMBL" id="TYP83755.1"/>
    </source>
</evidence>
<evidence type="ECO:0000256" key="4">
    <source>
        <dbReference type="SAM" id="SignalP"/>
    </source>
</evidence>
<evidence type="ECO:0000256" key="3">
    <source>
        <dbReference type="SAM" id="MobiDB-lite"/>
    </source>
</evidence>
<dbReference type="OrthoDB" id="9806939at2"/>
<dbReference type="InterPro" id="IPR051909">
    <property type="entry name" value="MFP_Cation_Efflux"/>
</dbReference>
<dbReference type="InterPro" id="IPR058647">
    <property type="entry name" value="BSH_CzcB-like"/>
</dbReference>
<feature type="chain" id="PRO_5044053858" evidence="4">
    <location>
        <begin position="24"/>
        <end position="390"/>
    </location>
</feature>
<gene>
    <name evidence="8" type="ORF">AAW31_13760</name>
    <name evidence="9" type="ORF">BCL69_104229</name>
</gene>
<dbReference type="PROSITE" id="PS51257">
    <property type="entry name" value="PROKAR_LIPOPROTEIN"/>
    <property type="match status" value="1"/>
</dbReference>
<feature type="domain" description="CzcB-like barrel-sandwich hybrid" evidence="6">
    <location>
        <begin position="84"/>
        <end position="235"/>
    </location>
</feature>
<evidence type="ECO:0000259" key="6">
    <source>
        <dbReference type="Pfam" id="PF25973"/>
    </source>
</evidence>
<evidence type="ECO:0000256" key="2">
    <source>
        <dbReference type="ARBA" id="ARBA00022448"/>
    </source>
</evidence>
<dbReference type="EMBL" id="CP011451">
    <property type="protein sequence ID" value="AKH38628.1"/>
    <property type="molecule type" value="Genomic_DNA"/>
</dbReference>
<evidence type="ECO:0000259" key="5">
    <source>
        <dbReference type="Pfam" id="PF25954"/>
    </source>
</evidence>
<evidence type="ECO:0000259" key="7">
    <source>
        <dbReference type="Pfam" id="PF25975"/>
    </source>
</evidence>
<organism evidence="8 10">
    <name type="scientific">Nitrosomonas communis</name>
    <dbReference type="NCBI Taxonomy" id="44574"/>
    <lineage>
        <taxon>Bacteria</taxon>
        <taxon>Pseudomonadati</taxon>
        <taxon>Pseudomonadota</taxon>
        <taxon>Betaproteobacteria</taxon>
        <taxon>Nitrosomonadales</taxon>
        <taxon>Nitrosomonadaceae</taxon>
        <taxon>Nitrosomonas</taxon>
    </lineage>
</organism>
<dbReference type="GO" id="GO:0016020">
    <property type="term" value="C:membrane"/>
    <property type="evidence" value="ECO:0007669"/>
    <property type="project" value="InterPro"/>
</dbReference>
<dbReference type="NCBIfam" id="TIGR01730">
    <property type="entry name" value="RND_mfp"/>
    <property type="match status" value="1"/>
</dbReference>
<dbReference type="PATRIC" id="fig|44574.3.peg.3342"/>
<feature type="compositionally biased region" description="Polar residues" evidence="3">
    <location>
        <begin position="23"/>
        <end position="38"/>
    </location>
</feature>
<reference evidence="10" key="1">
    <citation type="submission" date="2015-05" db="EMBL/GenBank/DDBJ databases">
        <title>Draft genome of Nitrosomonas communis strain Nm2.</title>
        <authorList>
            <person name="Kozlowski J.A."/>
            <person name="Kits K.D."/>
            <person name="Stein L.Y."/>
        </authorList>
    </citation>
    <scope>NUCLEOTIDE SEQUENCE [LARGE SCALE GENOMIC DNA]</scope>
    <source>
        <strain evidence="10">Nm2</strain>
    </source>
</reference>
<proteinExistence type="inferred from homology"/>
<feature type="domain" description="CzcB-like C-terminal circularly permuted SH3-like" evidence="7">
    <location>
        <begin position="321"/>
        <end position="380"/>
    </location>
</feature>
<dbReference type="Proteomes" id="UP000034156">
    <property type="component" value="Chromosome"/>
</dbReference>
<comment type="similarity">
    <text evidence="1">Belongs to the membrane fusion protein (MFP) (TC 8.A.1) family.</text>
</comment>
<keyword evidence="10" id="KW-1185">Reference proteome</keyword>
<feature type="signal peptide" evidence="4">
    <location>
        <begin position="1"/>
        <end position="23"/>
    </location>
</feature>
<dbReference type="Gene3D" id="2.40.50.100">
    <property type="match status" value="1"/>
</dbReference>
<feature type="domain" description="CusB-like beta-barrel" evidence="5">
    <location>
        <begin position="239"/>
        <end position="315"/>
    </location>
</feature>
<dbReference type="FunFam" id="2.40.30.170:FF:000010">
    <property type="entry name" value="Efflux RND transporter periplasmic adaptor subunit"/>
    <property type="match status" value="1"/>
</dbReference>
<reference evidence="9 11" key="3">
    <citation type="submission" date="2019-07" db="EMBL/GenBank/DDBJ databases">
        <title>Active sludge and wastewater microbial communities from Klosterneuburg, Austria.</title>
        <authorList>
            <person name="Wagner M."/>
        </authorList>
    </citation>
    <scope>NUCLEOTIDE SEQUENCE [LARGE SCALE GENOMIC DNA]</scope>
    <source>
        <strain evidence="9 11">Nm2</strain>
    </source>
</reference>
<evidence type="ECO:0000313" key="10">
    <source>
        <dbReference type="Proteomes" id="UP000034156"/>
    </source>
</evidence>
<reference evidence="8 10" key="2">
    <citation type="journal article" date="2016" name="Genome Announc.">
        <title>Genome Sequence of Nitrosomonas communis Strain Nm2, a Mesophilic Ammonia-Oxidizing Bacterium Isolated from Mediterranean Soil.</title>
        <authorList>
            <person name="Kozlowski J.A."/>
            <person name="Kits K.D."/>
            <person name="Stein L.Y."/>
        </authorList>
    </citation>
    <scope>NUCLEOTIDE SEQUENCE [LARGE SCALE GENOMIC DNA]</scope>
    <source>
        <strain evidence="8 10">Nm2</strain>
    </source>
</reference>
<evidence type="ECO:0000256" key="1">
    <source>
        <dbReference type="ARBA" id="ARBA00009477"/>
    </source>
</evidence>
<dbReference type="PANTHER" id="PTHR30097">
    <property type="entry name" value="CATION EFFLUX SYSTEM PROTEIN CUSB"/>
    <property type="match status" value="1"/>
</dbReference>
<dbReference type="Pfam" id="PF25975">
    <property type="entry name" value="CzcB_C"/>
    <property type="match status" value="1"/>
</dbReference>
<dbReference type="InterPro" id="IPR058649">
    <property type="entry name" value="CzcB_C"/>
</dbReference>
<dbReference type="RefSeq" id="WP_046850665.1">
    <property type="nucleotide sequence ID" value="NZ_CBDIPD010000061.1"/>
</dbReference>
<accession>A0A0F7KHK9</accession>
<dbReference type="Pfam" id="PF25954">
    <property type="entry name" value="Beta-barrel_RND_2"/>
    <property type="match status" value="1"/>
</dbReference>
<evidence type="ECO:0000313" key="11">
    <source>
        <dbReference type="Proteomes" id="UP000324176"/>
    </source>
</evidence>
<dbReference type="Gene3D" id="2.40.420.20">
    <property type="match status" value="1"/>
</dbReference>
<dbReference type="GO" id="GO:0022857">
    <property type="term" value="F:transmembrane transporter activity"/>
    <property type="evidence" value="ECO:0007669"/>
    <property type="project" value="InterPro"/>
</dbReference>
<sequence>MKITLPIVGFVLFALLLAGCNQNESPQSSQNEEVTQQESETERDINSITIRPELANRLKIGQPMLVDLADRIQVPSRVQVDEERTAKIGSYVTGRIINLFVVLGDYVKAGDRLARITSPELTQSQLAYLRAQSRVIVTQKATERAHHLLAADVIPLAEVERRQSEFEIAQAELGAATDQLRLFGMSGAEVKELSKEGKILPWLDIKSTREGYVIERNVIVGQVVQPSDPLFQVADLSFVWVVGDVPEQIARDVRLGQHVQIDVPAIGSTGRDGVIIFVSDIVNRITRTVMTRVLVENRDRKLKPDMLANMHITDAQHKTLVVPEAAVVRELNQDYVFLAQGDDRFERVPVELGPEVADFRPVLSGLTDDQRIVIEGAYHLDSERKLAELE</sequence>
<dbReference type="SUPFAM" id="SSF111369">
    <property type="entry name" value="HlyD-like secretion proteins"/>
    <property type="match status" value="1"/>
</dbReference>
<dbReference type="InterPro" id="IPR058792">
    <property type="entry name" value="Beta-barrel_RND_2"/>
</dbReference>
<keyword evidence="4" id="KW-0732">Signal</keyword>
<keyword evidence="2" id="KW-0813">Transport</keyword>
<dbReference type="KEGG" id="nco:AAW31_13760"/>
<dbReference type="Pfam" id="PF25973">
    <property type="entry name" value="BSH_CzcB"/>
    <property type="match status" value="1"/>
</dbReference>
<protein>
    <submittedName>
        <fullName evidence="8">Cation transporter</fullName>
    </submittedName>
    <submittedName>
        <fullName evidence="9">Cobalt-zinc-cadmium efflux system membrane fusion protein</fullName>
    </submittedName>
</protein>
<dbReference type="EMBL" id="VNHT01000042">
    <property type="protein sequence ID" value="TYP83755.1"/>
    <property type="molecule type" value="Genomic_DNA"/>
</dbReference>
<name>A0A0F7KHK9_9PROT</name>
<feature type="region of interest" description="Disordered" evidence="3">
    <location>
        <begin position="23"/>
        <end position="43"/>
    </location>
</feature>
<dbReference type="InterPro" id="IPR006143">
    <property type="entry name" value="RND_pump_MFP"/>
</dbReference>
<evidence type="ECO:0000313" key="8">
    <source>
        <dbReference type="EMBL" id="AKH38628.1"/>
    </source>
</evidence>
<dbReference type="Proteomes" id="UP000324176">
    <property type="component" value="Unassembled WGS sequence"/>
</dbReference>
<dbReference type="AlphaFoldDB" id="A0A0F7KHK9"/>